<evidence type="ECO:0000313" key="2">
    <source>
        <dbReference type="Proteomes" id="UP000467428"/>
    </source>
</evidence>
<protein>
    <submittedName>
        <fullName evidence="1">Uncharacterized protein</fullName>
    </submittedName>
</protein>
<keyword evidence="2" id="KW-1185">Reference proteome</keyword>
<name>A0A7I7S5K7_9MYCO</name>
<dbReference type="RefSeq" id="WP_163922693.1">
    <property type="nucleotide sequence ID" value="NZ_AP022593.1"/>
</dbReference>
<accession>A0A7I7S5K7</accession>
<proteinExistence type="predicted"/>
<sequence>MPLRNRVRPDGELIATAARGTLMGNRGVLHDDDRRIVRRANSILWISCRLEFNGRKQEVMRPGRYTQLFFLDDAVALAAGHRPCGECRRDSYRAYLDAVNRATDDPVANATDLNRRLRASRNSPRRSAAVADLPDGVFVDSGGDFRLLWNGTLLRWTPEGYVDPIRAAGEATVLTPAMSVDALRYGYRVEVHPSAG</sequence>
<dbReference type="EMBL" id="AP022593">
    <property type="protein sequence ID" value="BBY51681.1"/>
    <property type="molecule type" value="Genomic_DNA"/>
</dbReference>
<gene>
    <name evidence="1" type="ORF">MARA_51490</name>
</gene>
<dbReference type="KEGG" id="marz:MARA_51490"/>
<dbReference type="Proteomes" id="UP000467428">
    <property type="component" value="Chromosome"/>
</dbReference>
<evidence type="ECO:0000313" key="1">
    <source>
        <dbReference type="EMBL" id="BBY51681.1"/>
    </source>
</evidence>
<geneLocation type="plasmid" evidence="2">
    <name>pjcm18538 dna</name>
</geneLocation>
<organism evidence="1 2">
    <name type="scientific">Mycolicibacterium arabiense</name>
    <dbReference type="NCBI Taxonomy" id="1286181"/>
    <lineage>
        <taxon>Bacteria</taxon>
        <taxon>Bacillati</taxon>
        <taxon>Actinomycetota</taxon>
        <taxon>Actinomycetes</taxon>
        <taxon>Mycobacteriales</taxon>
        <taxon>Mycobacteriaceae</taxon>
        <taxon>Mycolicibacterium</taxon>
    </lineage>
</organism>
<reference evidence="1 2" key="1">
    <citation type="journal article" date="2019" name="Emerg. Microbes Infect.">
        <title>Comprehensive subspecies identification of 175 nontuberculous mycobacteria species based on 7547 genomic profiles.</title>
        <authorList>
            <person name="Matsumoto Y."/>
            <person name="Kinjo T."/>
            <person name="Motooka D."/>
            <person name="Nabeya D."/>
            <person name="Jung N."/>
            <person name="Uechi K."/>
            <person name="Horii T."/>
            <person name="Iida T."/>
            <person name="Fujita J."/>
            <person name="Nakamura S."/>
        </authorList>
    </citation>
    <scope>NUCLEOTIDE SEQUENCE [LARGE SCALE GENOMIC DNA]</scope>
    <source>
        <strain evidence="1 2">JCM 18538</strain>
    </source>
</reference>
<dbReference type="AlphaFoldDB" id="A0A7I7S5K7"/>